<dbReference type="SMART" id="SM00233">
    <property type="entry name" value="PH"/>
    <property type="match status" value="1"/>
</dbReference>
<evidence type="ECO:0000256" key="3">
    <source>
        <dbReference type="ARBA" id="ARBA00004496"/>
    </source>
</evidence>
<dbReference type="GO" id="GO:0005634">
    <property type="term" value="C:nucleus"/>
    <property type="evidence" value="ECO:0007669"/>
    <property type="project" value="UniProtKB-SubCell"/>
</dbReference>
<evidence type="ECO:0000256" key="8">
    <source>
        <dbReference type="ARBA" id="ARBA00023242"/>
    </source>
</evidence>
<keyword evidence="7" id="KW-0472">Membrane</keyword>
<proteinExistence type="predicted"/>
<accession>S7P4G5</accession>
<dbReference type="Proteomes" id="UP000052978">
    <property type="component" value="Unassembled WGS sequence"/>
</dbReference>
<feature type="domain" description="PH" evidence="9">
    <location>
        <begin position="19"/>
        <end position="119"/>
    </location>
</feature>
<dbReference type="PROSITE" id="PS50003">
    <property type="entry name" value="PH_DOMAIN"/>
    <property type="match status" value="1"/>
</dbReference>
<keyword evidence="4" id="KW-1003">Cell membrane</keyword>
<evidence type="ECO:0000313" key="11">
    <source>
        <dbReference type="Proteomes" id="UP000052978"/>
    </source>
</evidence>
<evidence type="ECO:0000256" key="6">
    <source>
        <dbReference type="ARBA" id="ARBA00022553"/>
    </source>
</evidence>
<evidence type="ECO:0000256" key="4">
    <source>
        <dbReference type="ARBA" id="ARBA00022475"/>
    </source>
</evidence>
<dbReference type="SUPFAM" id="SSF50729">
    <property type="entry name" value="PH domain-like"/>
    <property type="match status" value="1"/>
</dbReference>
<dbReference type="PANTHER" id="PTHR15129:SF1">
    <property type="entry name" value="SRC KINASE-ASSOCIATED PHOSPHOPROTEIN 1"/>
    <property type="match status" value="1"/>
</dbReference>
<keyword evidence="10" id="KW-0418">Kinase</keyword>
<keyword evidence="10" id="KW-0808">Transferase</keyword>
<evidence type="ECO:0000256" key="7">
    <source>
        <dbReference type="ARBA" id="ARBA00023136"/>
    </source>
</evidence>
<dbReference type="GO" id="GO:0005737">
    <property type="term" value="C:cytoplasm"/>
    <property type="evidence" value="ECO:0007669"/>
    <property type="project" value="UniProtKB-SubCell"/>
</dbReference>
<dbReference type="PANTHER" id="PTHR15129">
    <property type="entry name" value="SRC-ASSOCIATED ADAPTOR PROTEIN"/>
    <property type="match status" value="1"/>
</dbReference>
<dbReference type="Gene3D" id="2.30.29.30">
    <property type="entry name" value="Pleckstrin-homology domain (PH domain)/Phosphotyrosine-binding domain (PTB)"/>
    <property type="match status" value="1"/>
</dbReference>
<dbReference type="Pfam" id="PF00169">
    <property type="entry name" value="PH"/>
    <property type="match status" value="1"/>
</dbReference>
<reference evidence="10 11" key="1">
    <citation type="journal article" date="2013" name="Nat. Commun.">
        <title>Genome analysis reveals insights into physiology and longevity of the Brandt's bat Myotis brandtii.</title>
        <authorList>
            <person name="Seim I."/>
            <person name="Fang X."/>
            <person name="Xiong Z."/>
            <person name="Lobanov A.V."/>
            <person name="Huang Z."/>
            <person name="Ma S."/>
            <person name="Feng Y."/>
            <person name="Turanov A.A."/>
            <person name="Zhu Y."/>
            <person name="Lenz T.L."/>
            <person name="Gerashchenko M.V."/>
            <person name="Fan D."/>
            <person name="Hee Yim S."/>
            <person name="Yao X."/>
            <person name="Jordan D."/>
            <person name="Xiong Y."/>
            <person name="Ma Y."/>
            <person name="Lyapunov A.N."/>
            <person name="Chen G."/>
            <person name="Kulakova O.I."/>
            <person name="Sun Y."/>
            <person name="Lee S.G."/>
            <person name="Bronson R.T."/>
            <person name="Moskalev A.A."/>
            <person name="Sunyaev S.R."/>
            <person name="Zhang G."/>
            <person name="Krogh A."/>
            <person name="Wang J."/>
            <person name="Gladyshev V.N."/>
        </authorList>
    </citation>
    <scope>NUCLEOTIDE SEQUENCE [LARGE SCALE GENOMIC DNA]</scope>
</reference>
<dbReference type="GO" id="GO:0016301">
    <property type="term" value="F:kinase activity"/>
    <property type="evidence" value="ECO:0007669"/>
    <property type="project" value="UniProtKB-KW"/>
</dbReference>
<keyword evidence="11" id="KW-1185">Reference proteome</keyword>
<dbReference type="InterPro" id="IPR001849">
    <property type="entry name" value="PH_domain"/>
</dbReference>
<keyword evidence="6" id="KW-0597">Phosphoprotein</keyword>
<protein>
    <submittedName>
        <fullName evidence="10">Src kinase-associated phosphoprotein 1</fullName>
    </submittedName>
</protein>
<evidence type="ECO:0000256" key="2">
    <source>
        <dbReference type="ARBA" id="ARBA00004236"/>
    </source>
</evidence>
<dbReference type="EMBL" id="KE161707">
    <property type="protein sequence ID" value="EPQ05088.1"/>
    <property type="molecule type" value="Genomic_DNA"/>
</dbReference>
<dbReference type="eggNOG" id="ENOG502QSSU">
    <property type="taxonomic scope" value="Eukaryota"/>
</dbReference>
<organism evidence="10 11">
    <name type="scientific">Myotis brandtii</name>
    <name type="common">Brandt's bat</name>
    <dbReference type="NCBI Taxonomy" id="109478"/>
    <lineage>
        <taxon>Eukaryota</taxon>
        <taxon>Metazoa</taxon>
        <taxon>Chordata</taxon>
        <taxon>Craniata</taxon>
        <taxon>Vertebrata</taxon>
        <taxon>Euteleostomi</taxon>
        <taxon>Mammalia</taxon>
        <taxon>Eutheria</taxon>
        <taxon>Laurasiatheria</taxon>
        <taxon>Chiroptera</taxon>
        <taxon>Yangochiroptera</taxon>
        <taxon>Vespertilionidae</taxon>
        <taxon>Myotis</taxon>
    </lineage>
</organism>
<evidence type="ECO:0000256" key="5">
    <source>
        <dbReference type="ARBA" id="ARBA00022490"/>
    </source>
</evidence>
<sequence>MKSCAGIEDFPRGAQELDSIIKQGYLEKKSKDPSFFGSEWQKRWCVVSRGLFCYYANEKSKQPKGTFLIKGYSVRMAPYLRKDSKKESCFELTSQDRRSYERSLSRVSESTLYYTSENEPSQFPIKIKIQSPSPALGSPVLCNGSTSPMP</sequence>
<dbReference type="AlphaFoldDB" id="S7P4G5"/>
<name>S7P4G5_MYOBR</name>
<dbReference type="InterPro" id="IPR037781">
    <property type="entry name" value="SKAP_fam"/>
</dbReference>
<dbReference type="GO" id="GO:0005886">
    <property type="term" value="C:plasma membrane"/>
    <property type="evidence" value="ECO:0007669"/>
    <property type="project" value="UniProtKB-SubCell"/>
</dbReference>
<dbReference type="InterPro" id="IPR011993">
    <property type="entry name" value="PH-like_dom_sf"/>
</dbReference>
<comment type="subcellular location">
    <subcellularLocation>
        <location evidence="2">Cell membrane</location>
    </subcellularLocation>
    <subcellularLocation>
        <location evidence="3">Cytoplasm</location>
    </subcellularLocation>
    <subcellularLocation>
        <location evidence="1">Nucleus</location>
    </subcellularLocation>
</comment>
<evidence type="ECO:0000259" key="9">
    <source>
        <dbReference type="PROSITE" id="PS50003"/>
    </source>
</evidence>
<evidence type="ECO:0000313" key="10">
    <source>
        <dbReference type="EMBL" id="EPQ05088.1"/>
    </source>
</evidence>
<keyword evidence="5" id="KW-0963">Cytoplasm</keyword>
<gene>
    <name evidence="10" type="ORF">D623_10030449</name>
</gene>
<keyword evidence="8" id="KW-0539">Nucleus</keyword>
<evidence type="ECO:0000256" key="1">
    <source>
        <dbReference type="ARBA" id="ARBA00004123"/>
    </source>
</evidence>